<protein>
    <submittedName>
        <fullName evidence="1">Uncharacterized protein</fullName>
    </submittedName>
</protein>
<accession>X1PTB2</accession>
<dbReference type="EMBL" id="BARV01025632">
    <property type="protein sequence ID" value="GAI45771.1"/>
    <property type="molecule type" value="Genomic_DNA"/>
</dbReference>
<dbReference type="PANTHER" id="PTHR32329:SF2">
    <property type="entry name" value="BIFUNCTIONAL PROTEIN [INCLUDES 2-HYDROXYACYL-COA DEHYDRATASE (N-TER) AND ITS ACTIVATOR DOMAIN (C_TERM)"/>
    <property type="match status" value="1"/>
</dbReference>
<reference evidence="1" key="1">
    <citation type="journal article" date="2014" name="Front. Microbiol.">
        <title>High frequency of phylogenetically diverse reductive dehalogenase-homologous genes in deep subseafloor sedimentary metagenomes.</title>
        <authorList>
            <person name="Kawai M."/>
            <person name="Futagami T."/>
            <person name="Toyoda A."/>
            <person name="Takaki Y."/>
            <person name="Nishi S."/>
            <person name="Hori S."/>
            <person name="Arai W."/>
            <person name="Tsubouchi T."/>
            <person name="Morono Y."/>
            <person name="Uchiyama I."/>
            <person name="Ito T."/>
            <person name="Fujiyama A."/>
            <person name="Inagaki F."/>
            <person name="Takami H."/>
        </authorList>
    </citation>
    <scope>NUCLEOTIDE SEQUENCE</scope>
    <source>
        <strain evidence="1">Expedition CK06-06</strain>
    </source>
</reference>
<name>X1PTB2_9ZZZZ</name>
<evidence type="ECO:0000313" key="1">
    <source>
        <dbReference type="EMBL" id="GAI45771.1"/>
    </source>
</evidence>
<dbReference type="InterPro" id="IPR051805">
    <property type="entry name" value="Dehydratase_Activator_Redct"/>
</dbReference>
<sequence>MKAMSGIFTVDYLNKMLRQTTPYEIEKGKANKVYQKYIEDICQSVENDPIYRTLDSMVSILRDARRDFENIPINKTDKPLVGIVGEIFVRNHPYSNNEIIKRVEAQGGEVEIPSFGEWPYHTTATRKIDIITKQTDIYYKIIKSFSINGNKRGNSIGCRELAELTGDFVRGIGFYSLNRIILLNVKTSF</sequence>
<gene>
    <name evidence="1" type="ORF">S06H3_41564</name>
</gene>
<dbReference type="AlphaFoldDB" id="X1PTB2"/>
<organism evidence="1">
    <name type="scientific">marine sediment metagenome</name>
    <dbReference type="NCBI Taxonomy" id="412755"/>
    <lineage>
        <taxon>unclassified sequences</taxon>
        <taxon>metagenomes</taxon>
        <taxon>ecological metagenomes</taxon>
    </lineage>
</organism>
<comment type="caution">
    <text evidence="1">The sequence shown here is derived from an EMBL/GenBank/DDBJ whole genome shotgun (WGS) entry which is preliminary data.</text>
</comment>
<proteinExistence type="predicted"/>
<dbReference type="PANTHER" id="PTHR32329">
    <property type="entry name" value="BIFUNCTIONAL PROTEIN [INCLUDES 2-HYDROXYACYL-COA DEHYDRATASE (N-TER) AND ITS ACTIVATOR DOMAIN (C_TERM)-RELATED"/>
    <property type="match status" value="1"/>
</dbReference>